<keyword evidence="6 10" id="KW-0547">Nucleotide-binding</keyword>
<comment type="catalytic activity">
    <reaction evidence="9 10">
        <text>nicotinate beta-D-ribonucleotide + ATP + H(+) = deamido-NAD(+) + diphosphate</text>
        <dbReference type="Rhea" id="RHEA:22860"/>
        <dbReference type="ChEBI" id="CHEBI:15378"/>
        <dbReference type="ChEBI" id="CHEBI:30616"/>
        <dbReference type="ChEBI" id="CHEBI:33019"/>
        <dbReference type="ChEBI" id="CHEBI:57502"/>
        <dbReference type="ChEBI" id="CHEBI:58437"/>
        <dbReference type="EC" id="2.7.7.18"/>
    </reaction>
</comment>
<dbReference type="NCBIfam" id="TIGR00125">
    <property type="entry name" value="cyt_tran_rel"/>
    <property type="match status" value="1"/>
</dbReference>
<evidence type="ECO:0000256" key="3">
    <source>
        <dbReference type="ARBA" id="ARBA00022642"/>
    </source>
</evidence>
<dbReference type="EC" id="2.7.7.18" evidence="10"/>
<dbReference type="AlphaFoldDB" id="A0A1V4IGM1"/>
<evidence type="ECO:0000256" key="7">
    <source>
        <dbReference type="ARBA" id="ARBA00022840"/>
    </source>
</evidence>
<dbReference type="PANTHER" id="PTHR39321">
    <property type="entry name" value="NICOTINATE-NUCLEOTIDE ADENYLYLTRANSFERASE-RELATED"/>
    <property type="match status" value="1"/>
</dbReference>
<keyword evidence="13" id="KW-1185">Reference proteome</keyword>
<comment type="pathway">
    <text evidence="2 10">Cofactor biosynthesis; NAD(+) biosynthesis; deamido-NAD(+) from nicotinate D-ribonucleotide: step 1/1.</text>
</comment>
<keyword evidence="4 10" id="KW-0808">Transferase</keyword>
<keyword evidence="5 10" id="KW-0548">Nucleotidyltransferase</keyword>
<dbReference type="Proteomes" id="UP000191056">
    <property type="component" value="Unassembled WGS sequence"/>
</dbReference>
<dbReference type="GO" id="GO:0004515">
    <property type="term" value="F:nicotinate-nucleotide adenylyltransferase activity"/>
    <property type="evidence" value="ECO:0007669"/>
    <property type="project" value="UniProtKB-UniRule"/>
</dbReference>
<dbReference type="Gene3D" id="3.40.50.620">
    <property type="entry name" value="HUPs"/>
    <property type="match status" value="1"/>
</dbReference>
<dbReference type="SUPFAM" id="SSF52374">
    <property type="entry name" value="Nucleotidylyl transferase"/>
    <property type="match status" value="1"/>
</dbReference>
<evidence type="ECO:0000313" key="13">
    <source>
        <dbReference type="Proteomes" id="UP000191056"/>
    </source>
</evidence>
<dbReference type="NCBIfam" id="NF000840">
    <property type="entry name" value="PRK00071.1-3"/>
    <property type="match status" value="1"/>
</dbReference>
<dbReference type="InterPro" id="IPR005248">
    <property type="entry name" value="NadD/NMNAT"/>
</dbReference>
<dbReference type="PANTHER" id="PTHR39321:SF3">
    <property type="entry name" value="PHOSPHOPANTETHEINE ADENYLYLTRANSFERASE"/>
    <property type="match status" value="1"/>
</dbReference>
<feature type="domain" description="Cytidyltransferase-like" evidence="11">
    <location>
        <begin position="6"/>
        <end position="174"/>
    </location>
</feature>
<sequence>MKRYGIIGGTFDPIHYAHLYIAYEAKEQLNLDKVIFMPAGKQPLKVDNIITDSELRYEMVKAAIEPFKEFSISSYEIEKGGLSFTYETLEYFKGNSVGEEKELFFITGADCLFTIEKWKETKKIFSLATLVVFSRGGINRKEMIQRKQLIEEKYDGKIIFLDLKQLEISSTEIRSLVDRNKRIDFFVPPKVVDIIYEKGLYINKNKNL</sequence>
<evidence type="ECO:0000256" key="8">
    <source>
        <dbReference type="ARBA" id="ARBA00023027"/>
    </source>
</evidence>
<name>A0A1V4IGM1_9CLOT</name>
<evidence type="ECO:0000259" key="11">
    <source>
        <dbReference type="Pfam" id="PF01467"/>
    </source>
</evidence>
<dbReference type="RefSeq" id="WP_079441345.1">
    <property type="nucleotide sequence ID" value="NZ_MZGT01000059.1"/>
</dbReference>
<dbReference type="UniPathway" id="UPA00253">
    <property type="reaction ID" value="UER00332"/>
</dbReference>
<gene>
    <name evidence="10 12" type="primary">nadD</name>
    <name evidence="12" type="ORF">CLCHR_36790</name>
</gene>
<dbReference type="Pfam" id="PF01467">
    <property type="entry name" value="CTP_transf_like"/>
    <property type="match status" value="1"/>
</dbReference>
<dbReference type="InterPro" id="IPR004821">
    <property type="entry name" value="Cyt_trans-like"/>
</dbReference>
<dbReference type="InterPro" id="IPR014729">
    <property type="entry name" value="Rossmann-like_a/b/a_fold"/>
</dbReference>
<dbReference type="NCBIfam" id="TIGR00482">
    <property type="entry name" value="nicotinate (nicotinamide) nucleotide adenylyltransferase"/>
    <property type="match status" value="1"/>
</dbReference>
<evidence type="ECO:0000256" key="9">
    <source>
        <dbReference type="ARBA" id="ARBA00048721"/>
    </source>
</evidence>
<evidence type="ECO:0000256" key="5">
    <source>
        <dbReference type="ARBA" id="ARBA00022695"/>
    </source>
</evidence>
<evidence type="ECO:0000256" key="10">
    <source>
        <dbReference type="HAMAP-Rule" id="MF_00244"/>
    </source>
</evidence>
<comment type="similarity">
    <text evidence="10">Belongs to the NadD family.</text>
</comment>
<evidence type="ECO:0000256" key="2">
    <source>
        <dbReference type="ARBA" id="ARBA00005019"/>
    </source>
</evidence>
<keyword evidence="7 10" id="KW-0067">ATP-binding</keyword>
<dbReference type="GO" id="GO:0009435">
    <property type="term" value="P:NAD+ biosynthetic process"/>
    <property type="evidence" value="ECO:0007669"/>
    <property type="project" value="UniProtKB-UniRule"/>
</dbReference>
<evidence type="ECO:0000256" key="6">
    <source>
        <dbReference type="ARBA" id="ARBA00022741"/>
    </source>
</evidence>
<dbReference type="STRING" id="225345.CLCHR_36790"/>
<accession>A0A1V4IGM1</accession>
<dbReference type="GO" id="GO:0005524">
    <property type="term" value="F:ATP binding"/>
    <property type="evidence" value="ECO:0007669"/>
    <property type="project" value="UniProtKB-KW"/>
</dbReference>
<protein>
    <recommendedName>
        <fullName evidence="10">Probable nicotinate-nucleotide adenylyltransferase</fullName>
        <ecNumber evidence="10">2.7.7.18</ecNumber>
    </recommendedName>
    <alternativeName>
        <fullName evidence="10">Deamido-NAD(+) diphosphorylase</fullName>
    </alternativeName>
    <alternativeName>
        <fullName evidence="10">Deamido-NAD(+) pyrophosphorylase</fullName>
    </alternativeName>
    <alternativeName>
        <fullName evidence="10">Nicotinate mononucleotide adenylyltransferase</fullName>
        <shortName evidence="10">NaMN adenylyltransferase</shortName>
    </alternativeName>
</protein>
<dbReference type="OrthoDB" id="5295945at2"/>
<organism evidence="12 13">
    <name type="scientific">Clostridium chromiireducens</name>
    <dbReference type="NCBI Taxonomy" id="225345"/>
    <lineage>
        <taxon>Bacteria</taxon>
        <taxon>Bacillati</taxon>
        <taxon>Bacillota</taxon>
        <taxon>Clostridia</taxon>
        <taxon>Eubacteriales</taxon>
        <taxon>Clostridiaceae</taxon>
        <taxon>Clostridium</taxon>
    </lineage>
</organism>
<keyword evidence="3 10" id="KW-0662">Pyridine nucleotide biosynthesis</keyword>
<reference evidence="12 13" key="1">
    <citation type="submission" date="2017-03" db="EMBL/GenBank/DDBJ databases">
        <title>Genome sequence of Clostridium chromiireducens DSM 23318.</title>
        <authorList>
            <person name="Poehlein A."/>
            <person name="Daniel R."/>
        </authorList>
    </citation>
    <scope>NUCLEOTIDE SEQUENCE [LARGE SCALE GENOMIC DNA]</scope>
    <source>
        <strain evidence="12 13">DSM 23318</strain>
    </source>
</reference>
<dbReference type="CDD" id="cd02165">
    <property type="entry name" value="NMNAT"/>
    <property type="match status" value="1"/>
</dbReference>
<comment type="function">
    <text evidence="1 10">Catalyzes the reversible adenylation of nicotinate mononucleotide (NaMN) to nicotinic acid adenine dinucleotide (NaAD).</text>
</comment>
<dbReference type="HAMAP" id="MF_00244">
    <property type="entry name" value="NaMN_adenylyltr"/>
    <property type="match status" value="1"/>
</dbReference>
<evidence type="ECO:0000256" key="1">
    <source>
        <dbReference type="ARBA" id="ARBA00002324"/>
    </source>
</evidence>
<dbReference type="EMBL" id="MZGT01000059">
    <property type="protein sequence ID" value="OPJ59076.1"/>
    <property type="molecule type" value="Genomic_DNA"/>
</dbReference>
<keyword evidence="8 10" id="KW-0520">NAD</keyword>
<proteinExistence type="inferred from homology"/>
<evidence type="ECO:0000256" key="4">
    <source>
        <dbReference type="ARBA" id="ARBA00022679"/>
    </source>
</evidence>
<evidence type="ECO:0000313" key="12">
    <source>
        <dbReference type="EMBL" id="OPJ59076.1"/>
    </source>
</evidence>
<comment type="caution">
    <text evidence="12">The sequence shown here is derived from an EMBL/GenBank/DDBJ whole genome shotgun (WGS) entry which is preliminary data.</text>
</comment>